<dbReference type="EMBL" id="RYZH01000028">
    <property type="protein sequence ID" value="RUL86916.1"/>
    <property type="molecule type" value="Genomic_DNA"/>
</dbReference>
<comment type="caution">
    <text evidence="1">The sequence shown here is derived from an EMBL/GenBank/DDBJ whole genome shotgun (WGS) entry which is preliminary data.</text>
</comment>
<gene>
    <name evidence="1" type="ORF">TsocGM_14825</name>
</gene>
<evidence type="ECO:0000313" key="1">
    <source>
        <dbReference type="EMBL" id="RUL86916.1"/>
    </source>
</evidence>
<dbReference type="OrthoDB" id="291111at2"/>
<sequence>MNGGMAMEVRFSFDRVAETVGLIARHPDYPGKDRVIASCFEEVEELAKAGRITAEQRETLREILGVGGRSSC</sequence>
<proteinExistence type="predicted"/>
<evidence type="ECO:0000313" key="2">
    <source>
        <dbReference type="Proteomes" id="UP000280296"/>
    </source>
</evidence>
<name>A0A432MIE4_9BACT</name>
<dbReference type="Proteomes" id="UP000280296">
    <property type="component" value="Unassembled WGS sequence"/>
</dbReference>
<reference evidence="1 2" key="2">
    <citation type="submission" date="2019-01" db="EMBL/GenBank/DDBJ databases">
        <title>Tautonia sociabilis, a novel thermotolerant planctomycete of Isosphaeraceae family, isolated from a 4000 m deep subterranean habitat.</title>
        <authorList>
            <person name="Kovaleva O.L."/>
            <person name="Elcheninov A.G."/>
            <person name="Van Heerden E."/>
            <person name="Toshchakov S.V."/>
            <person name="Novikov A."/>
            <person name="Bonch-Osmolovskaya E.A."/>
            <person name="Kublanov I.V."/>
        </authorList>
    </citation>
    <scope>NUCLEOTIDE SEQUENCE [LARGE SCALE GENOMIC DNA]</scope>
    <source>
        <strain evidence="1 2">GM2012</strain>
    </source>
</reference>
<accession>A0A432MIE4</accession>
<reference evidence="1 2" key="1">
    <citation type="submission" date="2018-12" db="EMBL/GenBank/DDBJ databases">
        <authorList>
            <person name="Toschakov S.V."/>
        </authorList>
    </citation>
    <scope>NUCLEOTIDE SEQUENCE [LARGE SCALE GENOMIC DNA]</scope>
    <source>
        <strain evidence="1 2">GM2012</strain>
    </source>
</reference>
<organism evidence="1 2">
    <name type="scientific">Tautonia sociabilis</name>
    <dbReference type="NCBI Taxonomy" id="2080755"/>
    <lineage>
        <taxon>Bacteria</taxon>
        <taxon>Pseudomonadati</taxon>
        <taxon>Planctomycetota</taxon>
        <taxon>Planctomycetia</taxon>
        <taxon>Isosphaerales</taxon>
        <taxon>Isosphaeraceae</taxon>
        <taxon>Tautonia</taxon>
    </lineage>
</organism>
<keyword evidence="2" id="KW-1185">Reference proteome</keyword>
<dbReference type="AlphaFoldDB" id="A0A432MIE4"/>
<dbReference type="RefSeq" id="WP_126726251.1">
    <property type="nucleotide sequence ID" value="NZ_RYZH01000028.1"/>
</dbReference>
<protein>
    <submittedName>
        <fullName evidence="1">Uncharacterized protein</fullName>
    </submittedName>
</protein>